<dbReference type="AlphaFoldDB" id="A0A5C3N2F8"/>
<dbReference type="STRING" id="5364.A0A5C3N2F8"/>
<proteinExistence type="predicted"/>
<evidence type="ECO:0000256" key="1">
    <source>
        <dbReference type="ARBA" id="ARBA00022801"/>
    </source>
</evidence>
<dbReference type="OrthoDB" id="6509975at2759"/>
<dbReference type="Proteomes" id="UP000305948">
    <property type="component" value="Unassembled WGS sequence"/>
</dbReference>
<protein>
    <submittedName>
        <fullName evidence="3">Phosphoglycerate mutase-like protein</fullName>
    </submittedName>
</protein>
<dbReference type="InterPro" id="IPR000560">
    <property type="entry name" value="His_Pase_clade-2"/>
</dbReference>
<gene>
    <name evidence="3" type="ORF">OE88DRAFT_1679449</name>
</gene>
<dbReference type="InterPro" id="IPR029033">
    <property type="entry name" value="His_PPase_superfam"/>
</dbReference>
<keyword evidence="2" id="KW-0732">Signal</keyword>
<dbReference type="EMBL" id="ML213510">
    <property type="protein sequence ID" value="TFK51909.1"/>
    <property type="molecule type" value="Genomic_DNA"/>
</dbReference>
<dbReference type="SUPFAM" id="SSF53254">
    <property type="entry name" value="Phosphoglycerate mutase-like"/>
    <property type="match status" value="1"/>
</dbReference>
<evidence type="ECO:0000313" key="4">
    <source>
        <dbReference type="Proteomes" id="UP000305948"/>
    </source>
</evidence>
<keyword evidence="4" id="KW-1185">Reference proteome</keyword>
<evidence type="ECO:0000313" key="3">
    <source>
        <dbReference type="EMBL" id="TFK51909.1"/>
    </source>
</evidence>
<feature type="chain" id="PRO_5022832201" evidence="2">
    <location>
        <begin position="19"/>
        <end position="552"/>
    </location>
</feature>
<dbReference type="PANTHER" id="PTHR20963:SF42">
    <property type="entry name" value="PHOSPHOGLYCERATE MUTASE-LIKE PROTEIN"/>
    <property type="match status" value="1"/>
</dbReference>
<dbReference type="InterPro" id="IPR033379">
    <property type="entry name" value="Acid_Pase_AS"/>
</dbReference>
<name>A0A5C3N2F8_9AGAM</name>
<sequence length="552" mass="59648">MISSQLVVLALAPLAVQAGFSPRATYLASASSYAGSTVSAVWPPPGATNTALDAYFPDANQVGNTGPTPTGDEAEAIATAPAAKFDSVYPLTDPSASDSDSSSEFEVVKHWGSLSPWYSVQSKDLPESSPEIPQGCSITQVHLLHRHGARYPTEGSALASLAEKVHNASTGAGFSASGPLAFLNTWTYKLGAELLTPFGREQLYDLGVAFRIRYGHLLEGFDQLPVFRTTSEARMVDSALNFAAGFFGVQSYQTDYHQLIMEEPVDNIAYNNTLAPFYSCPNFGGNGRSLGEWEEKYLQPALERISSMIQGINFTISDMAAMQQTCIYEMVALGFSEFCGLFTEEEWRGFDYLLDVEFWYYFGPGNPASAAAGLGWVAELVARLTETPITSPVGEVNTTLANNTTFPLNQPIYVDATHDTVISTILTTMNFTSLAKSGPLPFDHIPANLSYVASQFSPFASNLVGQVLSCPSSGTPSHIRWVLNDAVLPLTGLGSCPEDPNGLCPLDVFVKGMKDRINEIDYEYDCFANLTVPDPDTIVDGRYPAYLRNGTA</sequence>
<dbReference type="Gene3D" id="3.40.50.1240">
    <property type="entry name" value="Phosphoglycerate mutase-like"/>
    <property type="match status" value="1"/>
</dbReference>
<dbReference type="PANTHER" id="PTHR20963">
    <property type="entry name" value="MULTIPLE INOSITOL POLYPHOSPHATE PHOSPHATASE-RELATED"/>
    <property type="match status" value="1"/>
</dbReference>
<reference evidence="3 4" key="1">
    <citation type="journal article" date="2019" name="Nat. Ecol. Evol.">
        <title>Megaphylogeny resolves global patterns of mushroom evolution.</title>
        <authorList>
            <person name="Varga T."/>
            <person name="Krizsan K."/>
            <person name="Foldi C."/>
            <person name="Dima B."/>
            <person name="Sanchez-Garcia M."/>
            <person name="Sanchez-Ramirez S."/>
            <person name="Szollosi G.J."/>
            <person name="Szarkandi J.G."/>
            <person name="Papp V."/>
            <person name="Albert L."/>
            <person name="Andreopoulos W."/>
            <person name="Angelini C."/>
            <person name="Antonin V."/>
            <person name="Barry K.W."/>
            <person name="Bougher N.L."/>
            <person name="Buchanan P."/>
            <person name="Buyck B."/>
            <person name="Bense V."/>
            <person name="Catcheside P."/>
            <person name="Chovatia M."/>
            <person name="Cooper J."/>
            <person name="Damon W."/>
            <person name="Desjardin D."/>
            <person name="Finy P."/>
            <person name="Geml J."/>
            <person name="Haridas S."/>
            <person name="Hughes K."/>
            <person name="Justo A."/>
            <person name="Karasinski D."/>
            <person name="Kautmanova I."/>
            <person name="Kiss B."/>
            <person name="Kocsube S."/>
            <person name="Kotiranta H."/>
            <person name="LaButti K.M."/>
            <person name="Lechner B.E."/>
            <person name="Liimatainen K."/>
            <person name="Lipzen A."/>
            <person name="Lukacs Z."/>
            <person name="Mihaltcheva S."/>
            <person name="Morgado L.N."/>
            <person name="Niskanen T."/>
            <person name="Noordeloos M.E."/>
            <person name="Ohm R.A."/>
            <person name="Ortiz-Santana B."/>
            <person name="Ovrebo C."/>
            <person name="Racz N."/>
            <person name="Riley R."/>
            <person name="Savchenko A."/>
            <person name="Shiryaev A."/>
            <person name="Soop K."/>
            <person name="Spirin V."/>
            <person name="Szebenyi C."/>
            <person name="Tomsovsky M."/>
            <person name="Tulloss R.E."/>
            <person name="Uehling J."/>
            <person name="Grigoriev I.V."/>
            <person name="Vagvolgyi C."/>
            <person name="Papp T."/>
            <person name="Martin F.M."/>
            <person name="Miettinen O."/>
            <person name="Hibbett D.S."/>
            <person name="Nagy L.G."/>
        </authorList>
    </citation>
    <scope>NUCLEOTIDE SEQUENCE [LARGE SCALE GENOMIC DNA]</scope>
    <source>
        <strain evidence="3 4">OMC1185</strain>
    </source>
</reference>
<organism evidence="3 4">
    <name type="scientific">Heliocybe sulcata</name>
    <dbReference type="NCBI Taxonomy" id="5364"/>
    <lineage>
        <taxon>Eukaryota</taxon>
        <taxon>Fungi</taxon>
        <taxon>Dikarya</taxon>
        <taxon>Basidiomycota</taxon>
        <taxon>Agaricomycotina</taxon>
        <taxon>Agaricomycetes</taxon>
        <taxon>Gloeophyllales</taxon>
        <taxon>Gloeophyllaceae</taxon>
        <taxon>Heliocybe</taxon>
    </lineage>
</organism>
<accession>A0A5C3N2F8</accession>
<keyword evidence="1" id="KW-0378">Hydrolase</keyword>
<dbReference type="CDD" id="cd07061">
    <property type="entry name" value="HP_HAP_like"/>
    <property type="match status" value="1"/>
</dbReference>
<evidence type="ECO:0000256" key="2">
    <source>
        <dbReference type="SAM" id="SignalP"/>
    </source>
</evidence>
<dbReference type="Pfam" id="PF00328">
    <property type="entry name" value="His_Phos_2"/>
    <property type="match status" value="1"/>
</dbReference>
<feature type="signal peptide" evidence="2">
    <location>
        <begin position="1"/>
        <end position="18"/>
    </location>
</feature>
<dbReference type="GO" id="GO:0003993">
    <property type="term" value="F:acid phosphatase activity"/>
    <property type="evidence" value="ECO:0007669"/>
    <property type="project" value="TreeGrafter"/>
</dbReference>
<dbReference type="PROSITE" id="PS00616">
    <property type="entry name" value="HIS_ACID_PHOSPHAT_1"/>
    <property type="match status" value="1"/>
</dbReference>